<gene>
    <name evidence="4" type="ORF">F3Y22_tig00111671pilonHSYRG00103</name>
</gene>
<dbReference type="Pfam" id="PF16899">
    <property type="entry name" value="Cyclin_C_2"/>
    <property type="match status" value="1"/>
</dbReference>
<keyword evidence="2" id="KW-1133">Transmembrane helix</keyword>
<dbReference type="SUPFAM" id="SSF47954">
    <property type="entry name" value="Cyclin-like"/>
    <property type="match status" value="1"/>
</dbReference>
<dbReference type="EMBL" id="VEPZ02001401">
    <property type="protein sequence ID" value="KAE8675395.1"/>
    <property type="molecule type" value="Genomic_DNA"/>
</dbReference>
<dbReference type="InterPro" id="IPR036915">
    <property type="entry name" value="Cyclin-like_sf"/>
</dbReference>
<proteinExistence type="predicted"/>
<evidence type="ECO:0000259" key="3">
    <source>
        <dbReference type="Pfam" id="PF16899"/>
    </source>
</evidence>
<dbReference type="Proteomes" id="UP000436088">
    <property type="component" value="Unassembled WGS sequence"/>
</dbReference>
<evidence type="ECO:0000256" key="1">
    <source>
        <dbReference type="ARBA" id="ARBA00023127"/>
    </source>
</evidence>
<dbReference type="Gene3D" id="1.10.472.10">
    <property type="entry name" value="Cyclin-like"/>
    <property type="match status" value="1"/>
</dbReference>
<keyword evidence="5" id="KW-1185">Reference proteome</keyword>
<protein>
    <submittedName>
        <fullName evidence="4">Cyclin H,1 isoform 2</fullName>
    </submittedName>
</protein>
<feature type="domain" description="Cyclin C-terminal" evidence="3">
    <location>
        <begin position="141"/>
        <end position="254"/>
    </location>
</feature>
<dbReference type="CDD" id="cd20586">
    <property type="entry name" value="CYCLIN_AcCycH_rpt2"/>
    <property type="match status" value="1"/>
</dbReference>
<evidence type="ECO:0000313" key="4">
    <source>
        <dbReference type="EMBL" id="KAE8675395.1"/>
    </source>
</evidence>
<accession>A0A6A2Y3T2</accession>
<dbReference type="InterPro" id="IPR031658">
    <property type="entry name" value="Cyclin_C_2"/>
</dbReference>
<keyword evidence="2" id="KW-0812">Transmembrane</keyword>
<name>A0A6A2Y3T2_HIBSY</name>
<feature type="transmembrane region" description="Helical" evidence="2">
    <location>
        <begin position="303"/>
        <end position="322"/>
    </location>
</feature>
<keyword evidence="2" id="KW-0472">Membrane</keyword>
<comment type="caution">
    <text evidence="4">The sequence shown here is derived from an EMBL/GenBank/DDBJ whole genome shotgun (WGS) entry which is preliminary data.</text>
</comment>
<sequence length="356" mass="41576">MCFTKCAQLCGLNYFGSAWQPESDFGKTNLGDFRVLSGWRKCLHSCDRNCWVEKYKSVNQRAIQTLEKYGTTQMGVDAEGSISYPEPIARDNADKRPKPLNIEEEQFMRVFYENKLREVCSAFYFPNKIQCLEFDLIVFAPYRSLEGFFNDMEEFCGVKDDENQMLKVIFVTSFNNIMFDSLIPTQDLQETARLEVDKIMLTDAPHLFPPGQLALAALRSANEMHRVLDFEGYLRSLLARQNSENSVLLFIESLNAIDVWVRKYKFPTEKDMRHINRKLKSCLGHDEYVPYNPFYVDTRLFGFPPYVLRGFVLMIIGFVMAVRSRRRKGTNPIRVQMKLRTNRHRPLLNRIFSLAH</sequence>
<evidence type="ECO:0000313" key="5">
    <source>
        <dbReference type="Proteomes" id="UP000436088"/>
    </source>
</evidence>
<keyword evidence="1" id="KW-0195">Cyclin</keyword>
<organism evidence="4 5">
    <name type="scientific">Hibiscus syriacus</name>
    <name type="common">Rose of Sharon</name>
    <dbReference type="NCBI Taxonomy" id="106335"/>
    <lineage>
        <taxon>Eukaryota</taxon>
        <taxon>Viridiplantae</taxon>
        <taxon>Streptophyta</taxon>
        <taxon>Embryophyta</taxon>
        <taxon>Tracheophyta</taxon>
        <taxon>Spermatophyta</taxon>
        <taxon>Magnoliopsida</taxon>
        <taxon>eudicotyledons</taxon>
        <taxon>Gunneridae</taxon>
        <taxon>Pentapetalae</taxon>
        <taxon>rosids</taxon>
        <taxon>malvids</taxon>
        <taxon>Malvales</taxon>
        <taxon>Malvaceae</taxon>
        <taxon>Malvoideae</taxon>
        <taxon>Hibiscus</taxon>
    </lineage>
</organism>
<evidence type="ECO:0000256" key="2">
    <source>
        <dbReference type="SAM" id="Phobius"/>
    </source>
</evidence>
<reference evidence="4" key="1">
    <citation type="submission" date="2019-09" db="EMBL/GenBank/DDBJ databases">
        <title>Draft genome information of white flower Hibiscus syriacus.</title>
        <authorList>
            <person name="Kim Y.-M."/>
        </authorList>
    </citation>
    <scope>NUCLEOTIDE SEQUENCE [LARGE SCALE GENOMIC DNA]</scope>
    <source>
        <strain evidence="4">YM2019G1</strain>
    </source>
</reference>
<dbReference type="AlphaFoldDB" id="A0A6A2Y3T2"/>